<keyword evidence="8" id="KW-0493">Microtubule</keyword>
<dbReference type="Pfam" id="PF08657">
    <property type="entry name" value="DASH_Spc34"/>
    <property type="match status" value="2"/>
</dbReference>
<evidence type="ECO:0000256" key="8">
    <source>
        <dbReference type="ARBA" id="ARBA00022701"/>
    </source>
</evidence>
<dbReference type="GO" id="GO:0008608">
    <property type="term" value="P:attachment of spindle microtubules to kinetochore"/>
    <property type="evidence" value="ECO:0007669"/>
    <property type="project" value="InterPro"/>
</dbReference>
<dbReference type="OrthoDB" id="10016597at2759"/>
<evidence type="ECO:0000256" key="9">
    <source>
        <dbReference type="ARBA" id="ARBA00022776"/>
    </source>
</evidence>
<evidence type="ECO:0000256" key="3">
    <source>
        <dbReference type="ARBA" id="ARBA00004629"/>
    </source>
</evidence>
<comment type="similarity">
    <text evidence="4">Belongs to the DASH complex SPC34 family.</text>
</comment>
<evidence type="ECO:0000256" key="18">
    <source>
        <dbReference type="ARBA" id="ARBA00044346"/>
    </source>
</evidence>
<evidence type="ECO:0000256" key="10">
    <source>
        <dbReference type="ARBA" id="ARBA00022829"/>
    </source>
</evidence>
<evidence type="ECO:0000256" key="4">
    <source>
        <dbReference type="ARBA" id="ARBA00008491"/>
    </source>
</evidence>
<evidence type="ECO:0000256" key="19">
    <source>
        <dbReference type="SAM" id="MobiDB-lite"/>
    </source>
</evidence>
<dbReference type="GO" id="GO:0042729">
    <property type="term" value="C:DASH complex"/>
    <property type="evidence" value="ECO:0007669"/>
    <property type="project" value="InterPro"/>
</dbReference>
<accession>A0A4U0WNT8</accession>
<keyword evidence="10" id="KW-0159">Chromosome partition</keyword>
<evidence type="ECO:0000256" key="1">
    <source>
        <dbReference type="ARBA" id="ARBA00004123"/>
    </source>
</evidence>
<evidence type="ECO:0000256" key="16">
    <source>
        <dbReference type="ARBA" id="ARBA00023328"/>
    </source>
</evidence>
<feature type="compositionally biased region" description="Polar residues" evidence="19">
    <location>
        <begin position="215"/>
        <end position="228"/>
    </location>
</feature>
<name>A0A4U0WNT8_9PEZI</name>
<evidence type="ECO:0000256" key="7">
    <source>
        <dbReference type="ARBA" id="ARBA00022618"/>
    </source>
</evidence>
<sequence>MTVMTLLEAHLEQISLCAASIADLPFPRPRIFTNALLHQHDVTALIRDTETHERALFSVQPPPTALRAQDSANNPSRRATVFNLNESNNGTNLTRAPRRNNAVAAVLGGDLVERIRRGGGGGVGTGAGHRTAGGREKGEVDVDVLLEGAEKLCGVYPIPGATEKIAQLRHRYSQLTSSIAHYETRVARQAAQLNRMNRPHDYEDHDDDETEATYPANTQPTAAETYQLSEEDLRKEEDEIRELERKKRSLEDRVTGMERDLGGLMR</sequence>
<keyword evidence="9" id="KW-0498">Mitosis</keyword>
<keyword evidence="15" id="KW-0131">Cell cycle</keyword>
<evidence type="ECO:0000256" key="11">
    <source>
        <dbReference type="ARBA" id="ARBA00022838"/>
    </source>
</evidence>
<feature type="compositionally biased region" description="Basic and acidic residues" evidence="19">
    <location>
        <begin position="231"/>
        <end position="266"/>
    </location>
</feature>
<dbReference type="GO" id="GO:0051301">
    <property type="term" value="P:cell division"/>
    <property type="evidence" value="ECO:0007669"/>
    <property type="project" value="UniProtKB-KW"/>
</dbReference>
<proteinExistence type="inferred from homology"/>
<dbReference type="AlphaFoldDB" id="A0A4U0WNT8"/>
<keyword evidence="5" id="KW-0158">Chromosome</keyword>
<keyword evidence="12" id="KW-0175">Coiled coil</keyword>
<reference evidence="20 21" key="1">
    <citation type="submission" date="2017-03" db="EMBL/GenBank/DDBJ databases">
        <title>Genomes of endolithic fungi from Antarctica.</title>
        <authorList>
            <person name="Coleine C."/>
            <person name="Masonjones S."/>
            <person name="Stajich J.E."/>
        </authorList>
    </citation>
    <scope>NUCLEOTIDE SEQUENCE [LARGE SCALE GENOMIC DNA]</scope>
    <source>
        <strain evidence="20 21">CCFEE 5187</strain>
    </source>
</reference>
<evidence type="ECO:0000313" key="21">
    <source>
        <dbReference type="Proteomes" id="UP000308768"/>
    </source>
</evidence>
<evidence type="ECO:0000256" key="15">
    <source>
        <dbReference type="ARBA" id="ARBA00023306"/>
    </source>
</evidence>
<comment type="subcellular location">
    <subcellularLocation>
        <location evidence="3">Chromosome</location>
        <location evidence="3">Centromere</location>
        <location evidence="3">Kinetochore</location>
    </subcellularLocation>
    <subcellularLocation>
        <location evidence="2">Cytoplasm</location>
        <location evidence="2">Cytoskeleton</location>
        <location evidence="2">Spindle</location>
    </subcellularLocation>
    <subcellularLocation>
        <location evidence="1">Nucleus</location>
    </subcellularLocation>
</comment>
<dbReference type="EMBL" id="NAJN01001202">
    <property type="protein sequence ID" value="TKA64940.1"/>
    <property type="molecule type" value="Genomic_DNA"/>
</dbReference>
<feature type="region of interest" description="Disordered" evidence="19">
    <location>
        <begin position="198"/>
        <end position="266"/>
    </location>
</feature>
<keyword evidence="16" id="KW-0137">Centromere</keyword>
<keyword evidence="11" id="KW-0995">Kinetochore</keyword>
<evidence type="ECO:0000256" key="14">
    <source>
        <dbReference type="ARBA" id="ARBA00023242"/>
    </source>
</evidence>
<keyword evidence="14" id="KW-0539">Nucleus</keyword>
<keyword evidence="13" id="KW-0206">Cytoskeleton</keyword>
<keyword evidence="21" id="KW-1185">Reference proteome</keyword>
<evidence type="ECO:0000256" key="6">
    <source>
        <dbReference type="ARBA" id="ARBA00022490"/>
    </source>
</evidence>
<protein>
    <recommendedName>
        <fullName evidence="17">DASH complex subunit SPC34</fullName>
    </recommendedName>
    <alternativeName>
        <fullName evidence="18">Outer kinetochore protein SPC34</fullName>
    </alternativeName>
</protein>
<keyword evidence="6" id="KW-0963">Cytoplasm</keyword>
<evidence type="ECO:0000256" key="17">
    <source>
        <dbReference type="ARBA" id="ARBA00044112"/>
    </source>
</evidence>
<comment type="caution">
    <text evidence="20">The sequence shown here is derived from an EMBL/GenBank/DDBJ whole genome shotgun (WGS) entry which is preliminary data.</text>
</comment>
<evidence type="ECO:0000313" key="20">
    <source>
        <dbReference type="EMBL" id="TKA64940.1"/>
    </source>
</evidence>
<evidence type="ECO:0000256" key="5">
    <source>
        <dbReference type="ARBA" id="ARBA00022454"/>
    </source>
</evidence>
<dbReference type="GO" id="GO:0005876">
    <property type="term" value="C:spindle microtubule"/>
    <property type="evidence" value="ECO:0007669"/>
    <property type="project" value="InterPro"/>
</dbReference>
<organism evidence="20 21">
    <name type="scientific">Cryomyces minteri</name>
    <dbReference type="NCBI Taxonomy" id="331657"/>
    <lineage>
        <taxon>Eukaryota</taxon>
        <taxon>Fungi</taxon>
        <taxon>Dikarya</taxon>
        <taxon>Ascomycota</taxon>
        <taxon>Pezizomycotina</taxon>
        <taxon>Dothideomycetes</taxon>
        <taxon>Dothideomycetes incertae sedis</taxon>
        <taxon>Cryomyces</taxon>
    </lineage>
</organism>
<evidence type="ECO:0000256" key="12">
    <source>
        <dbReference type="ARBA" id="ARBA00023054"/>
    </source>
</evidence>
<dbReference type="InterPro" id="IPR013966">
    <property type="entry name" value="Spc34"/>
</dbReference>
<evidence type="ECO:0000256" key="13">
    <source>
        <dbReference type="ARBA" id="ARBA00023212"/>
    </source>
</evidence>
<evidence type="ECO:0000256" key="2">
    <source>
        <dbReference type="ARBA" id="ARBA00004186"/>
    </source>
</evidence>
<gene>
    <name evidence="20" type="ORF">B0A49_07802</name>
</gene>
<dbReference type="Proteomes" id="UP000308768">
    <property type="component" value="Unassembled WGS sequence"/>
</dbReference>
<keyword evidence="7" id="KW-0132">Cell division</keyword>